<gene>
    <name evidence="2" type="ORF">C2845_PM12G22300</name>
</gene>
<dbReference type="Proteomes" id="UP000275267">
    <property type="component" value="Unassembled WGS sequence"/>
</dbReference>
<dbReference type="EMBL" id="PQIB02000012">
    <property type="protein sequence ID" value="RLM78073.1"/>
    <property type="molecule type" value="Genomic_DNA"/>
</dbReference>
<sequence>MKLSYWMMNPMKNRKNSTKLKRACFQHFKDDAWEVECAEEKQARGLIEMMSGWGSESPDVDCPCRRRQGAPERPKNRPSPGIYSFDKLDYKSLAAFID</sequence>
<keyword evidence="3" id="KW-1185">Reference proteome</keyword>
<evidence type="ECO:0000256" key="1">
    <source>
        <dbReference type="SAM" id="MobiDB-lite"/>
    </source>
</evidence>
<proteinExistence type="predicted"/>
<comment type="caution">
    <text evidence="2">The sequence shown here is derived from an EMBL/GenBank/DDBJ whole genome shotgun (WGS) entry which is preliminary data.</text>
</comment>
<feature type="region of interest" description="Disordered" evidence="1">
    <location>
        <begin position="51"/>
        <end position="83"/>
    </location>
</feature>
<evidence type="ECO:0000313" key="3">
    <source>
        <dbReference type="Proteomes" id="UP000275267"/>
    </source>
</evidence>
<organism evidence="2 3">
    <name type="scientific">Panicum miliaceum</name>
    <name type="common">Proso millet</name>
    <name type="synonym">Broomcorn millet</name>
    <dbReference type="NCBI Taxonomy" id="4540"/>
    <lineage>
        <taxon>Eukaryota</taxon>
        <taxon>Viridiplantae</taxon>
        <taxon>Streptophyta</taxon>
        <taxon>Embryophyta</taxon>
        <taxon>Tracheophyta</taxon>
        <taxon>Spermatophyta</taxon>
        <taxon>Magnoliopsida</taxon>
        <taxon>Liliopsida</taxon>
        <taxon>Poales</taxon>
        <taxon>Poaceae</taxon>
        <taxon>PACMAD clade</taxon>
        <taxon>Panicoideae</taxon>
        <taxon>Panicodae</taxon>
        <taxon>Paniceae</taxon>
        <taxon>Panicinae</taxon>
        <taxon>Panicum</taxon>
        <taxon>Panicum sect. Panicum</taxon>
    </lineage>
</organism>
<reference evidence="3" key="1">
    <citation type="journal article" date="2019" name="Nat. Commun.">
        <title>The genome of broomcorn millet.</title>
        <authorList>
            <person name="Zou C."/>
            <person name="Miki D."/>
            <person name="Li D."/>
            <person name="Tang Q."/>
            <person name="Xiao L."/>
            <person name="Rajput S."/>
            <person name="Deng P."/>
            <person name="Jia W."/>
            <person name="Huang R."/>
            <person name="Zhang M."/>
            <person name="Sun Y."/>
            <person name="Hu J."/>
            <person name="Fu X."/>
            <person name="Schnable P.S."/>
            <person name="Li F."/>
            <person name="Zhang H."/>
            <person name="Feng B."/>
            <person name="Zhu X."/>
            <person name="Liu R."/>
            <person name="Schnable J.C."/>
            <person name="Zhu J.-K."/>
            <person name="Zhang H."/>
        </authorList>
    </citation>
    <scope>NUCLEOTIDE SEQUENCE [LARGE SCALE GENOMIC DNA]</scope>
</reference>
<evidence type="ECO:0000313" key="2">
    <source>
        <dbReference type="EMBL" id="RLM78073.1"/>
    </source>
</evidence>
<name>A0A3L6QBI4_PANMI</name>
<protein>
    <submittedName>
        <fullName evidence="2">Uncharacterized protein</fullName>
    </submittedName>
</protein>
<accession>A0A3L6QBI4</accession>
<dbReference type="AlphaFoldDB" id="A0A3L6QBI4"/>